<dbReference type="AlphaFoldDB" id="W7TJ78"/>
<feature type="region of interest" description="Disordered" evidence="1">
    <location>
        <begin position="1"/>
        <end position="88"/>
    </location>
</feature>
<comment type="caution">
    <text evidence="2">The sequence shown here is derived from an EMBL/GenBank/DDBJ whole genome shotgun (WGS) entry which is preliminary data.</text>
</comment>
<evidence type="ECO:0000313" key="2">
    <source>
        <dbReference type="EMBL" id="EWM20401.1"/>
    </source>
</evidence>
<evidence type="ECO:0000256" key="1">
    <source>
        <dbReference type="SAM" id="MobiDB-lite"/>
    </source>
</evidence>
<proteinExistence type="predicted"/>
<gene>
    <name evidence="2" type="ORF">Naga_100655g1</name>
</gene>
<dbReference type="EMBL" id="AZIL01003120">
    <property type="protein sequence ID" value="EWM20401.1"/>
    <property type="molecule type" value="Genomic_DNA"/>
</dbReference>
<sequence>MKMQSALAACNGGREEWREEGRAGNGTNINGLHASSLGTAHPGGSKRGRRNEAPGARHFQREKGLTSVRMEKKPSDGGTRLRGKGLEH</sequence>
<protein>
    <submittedName>
        <fullName evidence="2">Uncharacterized protein</fullName>
    </submittedName>
</protein>
<reference evidence="2 3" key="1">
    <citation type="journal article" date="2014" name="Mol. Plant">
        <title>Chromosome Scale Genome Assembly and Transcriptome Profiling of Nannochloropsis gaditana in Nitrogen Depletion.</title>
        <authorList>
            <person name="Corteggiani Carpinelli E."/>
            <person name="Telatin A."/>
            <person name="Vitulo N."/>
            <person name="Forcato C."/>
            <person name="D'Angelo M."/>
            <person name="Schiavon R."/>
            <person name="Vezzi A."/>
            <person name="Giacometti G.M."/>
            <person name="Morosinotto T."/>
            <person name="Valle G."/>
        </authorList>
    </citation>
    <scope>NUCLEOTIDE SEQUENCE [LARGE SCALE GENOMIC DNA]</scope>
    <source>
        <strain evidence="2 3">B-31</strain>
    </source>
</reference>
<feature type="compositionally biased region" description="Basic and acidic residues" evidence="1">
    <location>
        <begin position="13"/>
        <end position="22"/>
    </location>
</feature>
<dbReference type="Proteomes" id="UP000019335">
    <property type="component" value="Unassembled WGS sequence"/>
</dbReference>
<organism evidence="2 3">
    <name type="scientific">Nannochloropsis gaditana</name>
    <dbReference type="NCBI Taxonomy" id="72520"/>
    <lineage>
        <taxon>Eukaryota</taxon>
        <taxon>Sar</taxon>
        <taxon>Stramenopiles</taxon>
        <taxon>Ochrophyta</taxon>
        <taxon>Eustigmatophyceae</taxon>
        <taxon>Eustigmatales</taxon>
        <taxon>Monodopsidaceae</taxon>
        <taxon>Nannochloropsis</taxon>
    </lineage>
</organism>
<name>W7TJ78_9STRA</name>
<evidence type="ECO:0000313" key="3">
    <source>
        <dbReference type="Proteomes" id="UP000019335"/>
    </source>
</evidence>
<accession>W7TJ78</accession>
<keyword evidence="3" id="KW-1185">Reference proteome</keyword>
<feature type="compositionally biased region" description="Basic and acidic residues" evidence="1">
    <location>
        <begin position="59"/>
        <end position="75"/>
    </location>
</feature>